<comment type="subunit">
    <text evidence="5">Dimer of alpha and beta chains. A typical microtubule is a hollow water-filled tube with an outer diameter of 25 nm and an inner diameter of 15 nM. Alpha-beta heterodimers associate head-to-tail to form protofilaments running lengthwise along the microtubule wall with the beta-tubulin subunit facing the microtubule plus end conferring a structural polarity. Microtubules usually have 13 protofilaments but different protofilament numbers can be found in some organisms and specialized cells.</text>
</comment>
<dbReference type="Proteomes" id="UP001190700">
    <property type="component" value="Unassembled WGS sequence"/>
</dbReference>
<dbReference type="InterPro" id="IPR017975">
    <property type="entry name" value="Tubulin_CS"/>
</dbReference>
<keyword evidence="8" id="KW-1185">Reference proteome</keyword>
<accession>A0AAE0F0N4</accession>
<evidence type="ECO:0000256" key="5">
    <source>
        <dbReference type="RuleBase" id="RU000352"/>
    </source>
</evidence>
<evidence type="ECO:0000256" key="1">
    <source>
        <dbReference type="ARBA" id="ARBA00009636"/>
    </source>
</evidence>
<dbReference type="PANTHER" id="PTHR11588">
    <property type="entry name" value="TUBULIN"/>
    <property type="match status" value="1"/>
</dbReference>
<dbReference type="AlphaFoldDB" id="A0AAE0F0N4"/>
<comment type="similarity">
    <text evidence="1 5">Belongs to the tubulin family.</text>
</comment>
<dbReference type="SMART" id="SM00864">
    <property type="entry name" value="Tubulin"/>
    <property type="match status" value="1"/>
</dbReference>
<feature type="domain" description="Tubulin/FtsZ GTPase" evidence="6">
    <location>
        <begin position="5"/>
        <end position="168"/>
    </location>
</feature>
<evidence type="ECO:0000256" key="3">
    <source>
        <dbReference type="ARBA" id="ARBA00022741"/>
    </source>
</evidence>
<dbReference type="GO" id="GO:0005200">
    <property type="term" value="F:structural constituent of cytoskeleton"/>
    <property type="evidence" value="ECO:0007669"/>
    <property type="project" value="InterPro"/>
</dbReference>
<evidence type="ECO:0000313" key="7">
    <source>
        <dbReference type="EMBL" id="KAK3247087.1"/>
    </source>
</evidence>
<keyword evidence="3 5" id="KW-0547">Nucleotide-binding</keyword>
<dbReference type="InterPro" id="IPR000217">
    <property type="entry name" value="Tubulin"/>
</dbReference>
<evidence type="ECO:0000259" key="6">
    <source>
        <dbReference type="SMART" id="SM00864"/>
    </source>
</evidence>
<dbReference type="Pfam" id="PF00091">
    <property type="entry name" value="Tubulin"/>
    <property type="match status" value="1"/>
</dbReference>
<comment type="function">
    <text evidence="5">Tubulin is the major constituent of microtubules, a cylinder consisting of laterally associated linear protofilaments composed of alpha- and beta-tubulin heterodimers. Microtubules grow by the addition of GTP-tubulin dimers to the microtubule end, where a stabilizing cap forms. Below the cap, tubulin dimers are in GDP-bound state, owing to GTPase activity of alpha-tubulin.</text>
</comment>
<dbReference type="GO" id="GO:0003924">
    <property type="term" value="F:GTPase activity"/>
    <property type="evidence" value="ECO:0007669"/>
    <property type="project" value="InterPro"/>
</dbReference>
<proteinExistence type="inferred from homology"/>
<dbReference type="Gene3D" id="3.40.50.1440">
    <property type="entry name" value="Tubulin/FtsZ, GTPase domain"/>
    <property type="match status" value="1"/>
</dbReference>
<dbReference type="InterPro" id="IPR003008">
    <property type="entry name" value="Tubulin_FtsZ_GTPase"/>
</dbReference>
<dbReference type="EMBL" id="LGRX02029231">
    <property type="protein sequence ID" value="KAK3247087.1"/>
    <property type="molecule type" value="Genomic_DNA"/>
</dbReference>
<dbReference type="SUPFAM" id="SSF52490">
    <property type="entry name" value="Tubulin nucleotide-binding domain-like"/>
    <property type="match status" value="1"/>
</dbReference>
<dbReference type="SUPFAM" id="SSF55307">
    <property type="entry name" value="Tubulin C-terminal domain-like"/>
    <property type="match status" value="1"/>
</dbReference>
<organism evidence="7 8">
    <name type="scientific">Cymbomonas tetramitiformis</name>
    <dbReference type="NCBI Taxonomy" id="36881"/>
    <lineage>
        <taxon>Eukaryota</taxon>
        <taxon>Viridiplantae</taxon>
        <taxon>Chlorophyta</taxon>
        <taxon>Pyramimonadophyceae</taxon>
        <taxon>Pyramimonadales</taxon>
        <taxon>Pyramimonadaceae</taxon>
        <taxon>Cymbomonas</taxon>
    </lineage>
</organism>
<sequence length="221" mass="24408">MAATTCCEVQRALLQQGTHGAGNNWARGHYTEGVEFIDQVMDVARKEVEGCDCMQGFQMCHSLGGGTGSGMGTLLFAKLREEYPDRMLVSFPVFPTPKVSDVIVEPYNATLAIHQLTEYADEVFVFDNEALYNICRRTLKRKQPTFKDLNSLVSAVMGGITGSLRFPGQLNADLRKLGTNLIPFPRLHFFTLGFAPLIRSDAKMYQKACLPALAPAPRVDV</sequence>
<gene>
    <name evidence="7" type="ORF">CYMTET_43407</name>
</gene>
<comment type="caution">
    <text evidence="7">The sequence shown here is derived from an EMBL/GenBank/DDBJ whole genome shotgun (WGS) entry which is preliminary data.</text>
</comment>
<evidence type="ECO:0000256" key="2">
    <source>
        <dbReference type="ARBA" id="ARBA00022701"/>
    </source>
</evidence>
<dbReference type="GO" id="GO:0005874">
    <property type="term" value="C:microtubule"/>
    <property type="evidence" value="ECO:0007669"/>
    <property type="project" value="UniProtKB-KW"/>
</dbReference>
<evidence type="ECO:0000313" key="8">
    <source>
        <dbReference type="Proteomes" id="UP001190700"/>
    </source>
</evidence>
<dbReference type="PRINTS" id="PR01161">
    <property type="entry name" value="TUBULIN"/>
</dbReference>
<dbReference type="InterPro" id="IPR036525">
    <property type="entry name" value="Tubulin/FtsZ_GTPase_sf"/>
</dbReference>
<dbReference type="InterPro" id="IPR008280">
    <property type="entry name" value="Tub_FtsZ_C"/>
</dbReference>
<name>A0AAE0F0N4_9CHLO</name>
<reference evidence="7 8" key="1">
    <citation type="journal article" date="2015" name="Genome Biol. Evol.">
        <title>Comparative Genomics of a Bacterivorous Green Alga Reveals Evolutionary Causalities and Consequences of Phago-Mixotrophic Mode of Nutrition.</title>
        <authorList>
            <person name="Burns J.A."/>
            <person name="Paasch A."/>
            <person name="Narechania A."/>
            <person name="Kim E."/>
        </authorList>
    </citation>
    <scope>NUCLEOTIDE SEQUENCE [LARGE SCALE GENOMIC DNA]</scope>
    <source>
        <strain evidence="7 8">PLY_AMNH</strain>
    </source>
</reference>
<dbReference type="PRINTS" id="PR01163">
    <property type="entry name" value="BETATUBULIN"/>
</dbReference>
<dbReference type="PROSITE" id="PS00227">
    <property type="entry name" value="TUBULIN"/>
    <property type="match status" value="1"/>
</dbReference>
<keyword evidence="2 5" id="KW-0493">Microtubule</keyword>
<dbReference type="GO" id="GO:0005525">
    <property type="term" value="F:GTP binding"/>
    <property type="evidence" value="ECO:0007669"/>
    <property type="project" value="UniProtKB-UniRule"/>
</dbReference>
<protein>
    <recommendedName>
        <fullName evidence="5">Tubulin beta chain</fullName>
    </recommendedName>
</protein>
<evidence type="ECO:0000256" key="4">
    <source>
        <dbReference type="ARBA" id="ARBA00023134"/>
    </source>
</evidence>
<keyword evidence="4 5" id="KW-0342">GTP-binding</keyword>
<dbReference type="GO" id="GO:0007017">
    <property type="term" value="P:microtubule-based process"/>
    <property type="evidence" value="ECO:0007669"/>
    <property type="project" value="InterPro"/>
</dbReference>
<dbReference type="InterPro" id="IPR002453">
    <property type="entry name" value="Beta_tubulin"/>
</dbReference>